<dbReference type="Proteomes" id="UP000247591">
    <property type="component" value="Unassembled WGS sequence"/>
</dbReference>
<dbReference type="Pfam" id="PF03631">
    <property type="entry name" value="Virul_fac_BrkB"/>
    <property type="match status" value="1"/>
</dbReference>
<dbReference type="InterPro" id="IPR017039">
    <property type="entry name" value="Virul_fac_BrkB"/>
</dbReference>
<feature type="transmembrane region" description="Helical" evidence="6">
    <location>
        <begin position="29"/>
        <end position="55"/>
    </location>
</feature>
<evidence type="ECO:0000256" key="5">
    <source>
        <dbReference type="ARBA" id="ARBA00023136"/>
    </source>
</evidence>
<feature type="transmembrane region" description="Helical" evidence="6">
    <location>
        <begin position="87"/>
        <end position="110"/>
    </location>
</feature>
<feature type="transmembrane region" description="Helical" evidence="6">
    <location>
        <begin position="155"/>
        <end position="174"/>
    </location>
</feature>
<dbReference type="OrthoDB" id="4374904at2"/>
<feature type="transmembrane region" description="Helical" evidence="6">
    <location>
        <begin position="259"/>
        <end position="284"/>
    </location>
</feature>
<evidence type="ECO:0000313" key="8">
    <source>
        <dbReference type="Proteomes" id="UP000247591"/>
    </source>
</evidence>
<comment type="subcellular location">
    <subcellularLocation>
        <location evidence="1">Cell membrane</location>
        <topology evidence="1">Multi-pass membrane protein</topology>
    </subcellularLocation>
</comment>
<evidence type="ECO:0000256" key="1">
    <source>
        <dbReference type="ARBA" id="ARBA00004651"/>
    </source>
</evidence>
<evidence type="ECO:0000256" key="3">
    <source>
        <dbReference type="ARBA" id="ARBA00022692"/>
    </source>
</evidence>
<protein>
    <submittedName>
        <fullName evidence="7">Membrane protein</fullName>
    </submittedName>
</protein>
<proteinExistence type="predicted"/>
<dbReference type="AlphaFoldDB" id="A0A318S203"/>
<keyword evidence="5 6" id="KW-0472">Membrane</keyword>
<feature type="transmembrane region" description="Helical" evidence="6">
    <location>
        <begin position="228"/>
        <end position="253"/>
    </location>
</feature>
<evidence type="ECO:0000313" key="7">
    <source>
        <dbReference type="EMBL" id="PYE17428.1"/>
    </source>
</evidence>
<keyword evidence="4 6" id="KW-1133">Transmembrane helix</keyword>
<name>A0A318S203_WILLI</name>
<keyword evidence="8" id="KW-1185">Reference proteome</keyword>
<keyword evidence="3 6" id="KW-0812">Transmembrane</keyword>
<keyword evidence="2" id="KW-1003">Cell membrane</keyword>
<comment type="caution">
    <text evidence="7">The sequence shown here is derived from an EMBL/GenBank/DDBJ whole genome shotgun (WGS) entry which is preliminary data.</text>
</comment>
<feature type="transmembrane region" description="Helical" evidence="6">
    <location>
        <begin position="194"/>
        <end position="216"/>
    </location>
</feature>
<evidence type="ECO:0000256" key="6">
    <source>
        <dbReference type="SAM" id="Phobius"/>
    </source>
</evidence>
<gene>
    <name evidence="7" type="ORF">DFR67_106131</name>
</gene>
<dbReference type="EMBL" id="QJSP01000006">
    <property type="protein sequence ID" value="PYE17428.1"/>
    <property type="molecule type" value="Genomic_DNA"/>
</dbReference>
<organism evidence="7 8">
    <name type="scientific">Williamsia limnetica</name>
    <dbReference type="NCBI Taxonomy" id="882452"/>
    <lineage>
        <taxon>Bacteria</taxon>
        <taxon>Bacillati</taxon>
        <taxon>Actinomycetota</taxon>
        <taxon>Actinomycetes</taxon>
        <taxon>Mycobacteriales</taxon>
        <taxon>Nocardiaceae</taxon>
        <taxon>Williamsia</taxon>
    </lineage>
</organism>
<dbReference type="GO" id="GO:0005886">
    <property type="term" value="C:plasma membrane"/>
    <property type="evidence" value="ECO:0007669"/>
    <property type="project" value="UniProtKB-SubCell"/>
</dbReference>
<accession>A0A318S203</accession>
<sequence>MPTSPLRRVTDEVRAIAGDARRRLSRGDIAGTAATLTYFSAIAIVPWLLFAVWSISWFDDTGEVRRRLLALRVLIPPDMGARPAYDALINAGVGAGLLSAVVLLFPASFYGEGLRRSARLVSAESDRIAGDGAPHARSDDTAPRSSLGDAWRARGSILALFIVVPPLAWVYARVGERLVGLAPEGGGGGIGDLALRYYLGFLTTWLVLSLLLIWVFRYVMPGSPRWRVALVGALTTASMLAGFLQGFALFLSIPMDVGLPFAGLTVVGGVVAVGLWLWILHMVLITGWSLTLSMDSRVDSWVGTPTTKGRS</sequence>
<reference evidence="7 8" key="1">
    <citation type="submission" date="2018-06" db="EMBL/GenBank/DDBJ databases">
        <title>Genomic Encyclopedia of Type Strains, Phase IV (KMG-IV): sequencing the most valuable type-strain genomes for metagenomic binning, comparative biology and taxonomic classification.</title>
        <authorList>
            <person name="Goeker M."/>
        </authorList>
    </citation>
    <scope>NUCLEOTIDE SEQUENCE [LARGE SCALE GENOMIC DNA]</scope>
    <source>
        <strain evidence="7 8">DSM 45521</strain>
    </source>
</reference>
<evidence type="ECO:0000256" key="2">
    <source>
        <dbReference type="ARBA" id="ARBA00022475"/>
    </source>
</evidence>
<evidence type="ECO:0000256" key="4">
    <source>
        <dbReference type="ARBA" id="ARBA00022989"/>
    </source>
</evidence>